<keyword evidence="1" id="KW-0812">Transmembrane</keyword>
<dbReference type="KEGG" id="bvq:FHE72_08875"/>
<feature type="transmembrane region" description="Helical" evidence="1">
    <location>
        <begin position="368"/>
        <end position="390"/>
    </location>
</feature>
<gene>
    <name evidence="3" type="ORF">FHE72_08875</name>
</gene>
<dbReference type="Proteomes" id="UP000465062">
    <property type="component" value="Chromosome"/>
</dbReference>
<keyword evidence="1" id="KW-0472">Membrane</keyword>
<keyword evidence="1" id="KW-1133">Transmembrane helix</keyword>
<evidence type="ECO:0000313" key="3">
    <source>
        <dbReference type="EMBL" id="QHE61122.1"/>
    </source>
</evidence>
<dbReference type="AlphaFoldDB" id="A0A6I6UQR1"/>
<accession>A0A6I6UQR1</accession>
<name>A0A6I6UQR1_9BACI</name>
<dbReference type="InterPro" id="IPR055831">
    <property type="entry name" value="DUF7408"/>
</dbReference>
<evidence type="ECO:0000259" key="2">
    <source>
        <dbReference type="Pfam" id="PF24157"/>
    </source>
</evidence>
<proteinExistence type="predicted"/>
<feature type="domain" description="DUF7408" evidence="2">
    <location>
        <begin position="188"/>
        <end position="302"/>
    </location>
</feature>
<protein>
    <recommendedName>
        <fullName evidence="2">DUF7408 domain-containing protein</fullName>
    </recommendedName>
</protein>
<dbReference type="EMBL" id="CP047394">
    <property type="protein sequence ID" value="QHE61122.1"/>
    <property type="molecule type" value="Genomic_DNA"/>
</dbReference>
<organism evidence="3 4">
    <name type="scientific">Rossellomorea vietnamensis</name>
    <dbReference type="NCBI Taxonomy" id="218284"/>
    <lineage>
        <taxon>Bacteria</taxon>
        <taxon>Bacillati</taxon>
        <taxon>Bacillota</taxon>
        <taxon>Bacilli</taxon>
        <taxon>Bacillales</taxon>
        <taxon>Bacillaceae</taxon>
        <taxon>Rossellomorea</taxon>
    </lineage>
</organism>
<sequence>MNRWGKVLFVVCLGILMFLFIEDTTLAKGQIKISVEEGIDGKVKEGRGFPLKVTVENTGSDFKGDLLFDYAPSYQTGGARALSIDVPANSERTYTFSIPGFNDEIRHNSNLQTIHLFEGSWENGKEVTFKGDKRLTPNFIYTNNTTIGLLSENPDRLKGIKGSTMGGNRVEALTLSKDTFPEEQGGLQMFDYIVLDQFNVTGLSQEQQGVLKSWVENGGVLFIGAAPHLEDTLGSVADMAPLSQQEEATLSDTSSFNVKKNIKASFSSLSVFKGEVKQEAEVVAEQGGIPIVAKSARGLGEVWQTTFSLGDPALNEWEDYDEWFANMLSKTEPYFLLGQNNGDQSFLERIYYEVADSNELFPSTNFKVSTLVIILLIYLVIIVPILYFLLRKMDKREQAWWIIPAISILVSSGIFITGAKDRISKPHLNQMNILKVEDDRSAHGISAFTALSNTGGDYDFVSDRNHLELTPARMRNNPGGGNQYKFAVEELNKDQRTITFRDVEYWSTRTVLGTGEKEDLGKFIPELNMKDKTISGTIQNDFPYDFTDVYIWSGSRIYRVGEVKAGETLSVDKKLSTDYLSSPIGNPNMSAPFPNQQSMKQQKKERLENFASQMISSDNETNSPVIFGYTEAEVFDMSIKNKVSKSENFSLLYQHFPSLGTYKGAFTLRSEQLDPDVKPVDGQIIEHYSHSGADEMGLEDGTYEMTIQLPKQIDLSKVALHSLNMTLHSGGVLKFSLVEPYTGEKFPLEETSAGALEVNENVNNYLNGNGEIVFEFEKRSQGDPFVRLPAIVLKGEVQP</sequence>
<dbReference type="Pfam" id="PF24157">
    <property type="entry name" value="DUF7408"/>
    <property type="match status" value="1"/>
</dbReference>
<evidence type="ECO:0000313" key="4">
    <source>
        <dbReference type="Proteomes" id="UP000465062"/>
    </source>
</evidence>
<dbReference type="InterPro" id="IPR029062">
    <property type="entry name" value="Class_I_gatase-like"/>
</dbReference>
<dbReference type="Gene3D" id="3.40.50.880">
    <property type="match status" value="1"/>
</dbReference>
<reference evidence="3 4" key="1">
    <citation type="submission" date="2019-06" db="EMBL/GenBank/DDBJ databases">
        <title>An operon consisting of a P-type ATPase gene and a transcriptional regular gene given the different cadmium resistance in Bacillus vietamensis 151-6 and Bacillus marisflavi 151-25.</title>
        <authorList>
            <person name="Yu X."/>
        </authorList>
    </citation>
    <scope>NUCLEOTIDE SEQUENCE [LARGE SCALE GENOMIC DNA]</scope>
    <source>
        <strain evidence="3 4">151-6</strain>
    </source>
</reference>
<dbReference type="SUPFAM" id="SSF52317">
    <property type="entry name" value="Class I glutamine amidotransferase-like"/>
    <property type="match status" value="1"/>
</dbReference>
<feature type="transmembrane region" description="Helical" evidence="1">
    <location>
        <begin position="399"/>
        <end position="419"/>
    </location>
</feature>
<evidence type="ECO:0000256" key="1">
    <source>
        <dbReference type="SAM" id="Phobius"/>
    </source>
</evidence>
<dbReference type="RefSeq" id="WP_159361808.1">
    <property type="nucleotide sequence ID" value="NZ_CP047394.1"/>
</dbReference>